<accession>G3MA60</accession>
<organism evidence="6 7">
    <name type="scientific">Bacillus phage G</name>
    <dbReference type="NCBI Taxonomy" id="2884420"/>
    <lineage>
        <taxon>Viruses</taxon>
        <taxon>Duplodnaviria</taxon>
        <taxon>Heunggongvirae</taxon>
        <taxon>Uroviricota</taxon>
        <taxon>Caudoviricetes</taxon>
        <taxon>Donellivirus</taxon>
        <taxon>Donellivirus gee</taxon>
    </lineage>
</organism>
<dbReference type="Proteomes" id="UP000009273">
    <property type="component" value="Segment"/>
</dbReference>
<dbReference type="EC" id="2.1.1.45" evidence="2"/>
<dbReference type="EMBL" id="JN638751">
    <property type="protein sequence ID" value="AEO93578.1"/>
    <property type="molecule type" value="Genomic_DNA"/>
</dbReference>
<dbReference type="PRINTS" id="PR00108">
    <property type="entry name" value="THYMDSNTHASE"/>
</dbReference>
<evidence type="ECO:0000313" key="7">
    <source>
        <dbReference type="Proteomes" id="UP000009273"/>
    </source>
</evidence>
<comment type="similarity">
    <text evidence="1">Belongs to the thymidylate synthase family.</text>
</comment>
<evidence type="ECO:0000256" key="2">
    <source>
        <dbReference type="ARBA" id="ARBA00011947"/>
    </source>
</evidence>
<dbReference type="Pfam" id="PF00303">
    <property type="entry name" value="Thymidylat_synt"/>
    <property type="match status" value="1"/>
</dbReference>
<dbReference type="CDD" id="cd00351">
    <property type="entry name" value="TS_Pyrimidine_HMase"/>
    <property type="match status" value="1"/>
</dbReference>
<evidence type="ECO:0000256" key="4">
    <source>
        <dbReference type="ARBA" id="ARBA00022679"/>
    </source>
</evidence>
<dbReference type="KEGG" id="vg:18563534"/>
<keyword evidence="3" id="KW-0489">Methyltransferase</keyword>
<proteinExistence type="inferred from homology"/>
<dbReference type="Gene3D" id="3.30.572.10">
    <property type="entry name" value="Thymidylate synthase/dCMP hydroxymethylase domain"/>
    <property type="match status" value="1"/>
</dbReference>
<dbReference type="GeneID" id="18563534"/>
<dbReference type="InterPro" id="IPR045097">
    <property type="entry name" value="Thymidate_synth/dCMP_Mease"/>
</dbReference>
<dbReference type="PANTHER" id="PTHR11548:SF9">
    <property type="entry name" value="THYMIDYLATE SYNTHASE"/>
    <property type="match status" value="1"/>
</dbReference>
<name>G3MA60_9CAUD</name>
<protein>
    <recommendedName>
        <fullName evidence="2">thymidylate synthase</fullName>
        <ecNumber evidence="2">2.1.1.45</ecNumber>
    </recommendedName>
</protein>
<gene>
    <name evidence="6" type="primary">319</name>
    <name evidence="6" type="ORF">G_319</name>
</gene>
<dbReference type="GO" id="GO:0032259">
    <property type="term" value="P:methylation"/>
    <property type="evidence" value="ECO:0007669"/>
    <property type="project" value="UniProtKB-KW"/>
</dbReference>
<evidence type="ECO:0000256" key="3">
    <source>
        <dbReference type="ARBA" id="ARBA00022603"/>
    </source>
</evidence>
<keyword evidence="7" id="KW-1185">Reference proteome</keyword>
<dbReference type="InterPro" id="IPR000398">
    <property type="entry name" value="Thymidylate_synthase"/>
</dbReference>
<dbReference type="InterPro" id="IPR036926">
    <property type="entry name" value="Thymidate_synth/dCMP_Mease_sf"/>
</dbReference>
<dbReference type="GO" id="GO:0006231">
    <property type="term" value="P:dTMP biosynthetic process"/>
    <property type="evidence" value="ECO:0007669"/>
    <property type="project" value="InterPro"/>
</dbReference>
<dbReference type="PANTHER" id="PTHR11548">
    <property type="entry name" value="THYMIDYLATE SYNTHASE 1"/>
    <property type="match status" value="1"/>
</dbReference>
<evidence type="ECO:0000259" key="5">
    <source>
        <dbReference type="Pfam" id="PF00303"/>
    </source>
</evidence>
<evidence type="ECO:0000256" key="1">
    <source>
        <dbReference type="ARBA" id="ARBA00009972"/>
    </source>
</evidence>
<evidence type="ECO:0000313" key="6">
    <source>
        <dbReference type="EMBL" id="AEO93578.1"/>
    </source>
</evidence>
<reference evidence="6 7" key="1">
    <citation type="submission" date="2011-09" db="EMBL/GenBank/DDBJ databases">
        <authorList>
            <person name="Pope W.H."/>
            <person name="Pedulla M.L."/>
            <person name="Ford M.E."/>
            <person name="Peebles C.L."/>
            <person name="Hatfull G.H."/>
            <person name="Hendrix R.W."/>
        </authorList>
    </citation>
    <scope>NUCLEOTIDE SEQUENCE [LARGE SCALE GENOMIC DNA]</scope>
    <source>
        <strain evidence="6">G</strain>
    </source>
</reference>
<dbReference type="RefSeq" id="YP_009015622.1">
    <property type="nucleotide sequence ID" value="NC_023719.1"/>
</dbReference>
<dbReference type="InterPro" id="IPR023451">
    <property type="entry name" value="Thymidate_synth/dCMP_Mease_dom"/>
</dbReference>
<dbReference type="SUPFAM" id="SSF55831">
    <property type="entry name" value="Thymidylate synthase/dCMP hydroxymethylase"/>
    <property type="match status" value="1"/>
</dbReference>
<sequence>MKVFEYESVAESYADIIKYIWENGNEVSPRGMLTKEVTPATIVINNPRKRVIDHPIRKLNYGFMIGELFWILQGKNDASSIAHYNKQWLNYSDNGETLNGAYGQRIFNADGGDALFSNEEGKYDVFKIQINQFNEVFKKLKNDNHSRQGTISMFDPAKDFNETKDVPCTNLLRFSIRDGKLNMLVVMRSNDIIFGTPYDIYNFTMLQEIMAGLLEVEVGKYTHVVDSLHLYETHFELAKEIINHQYEDVYNNFEPMDARLKGEELDKVTNLTFNIENITRETGDVVEIPFLVEQISSIENEYWRSIVALIATYNVRKAKRSQEEIDELKSLVTNEFKGLISKWNELKK</sequence>
<dbReference type="OrthoDB" id="5266at10239"/>
<dbReference type="GO" id="GO:0004799">
    <property type="term" value="F:thymidylate synthase activity"/>
    <property type="evidence" value="ECO:0007669"/>
    <property type="project" value="UniProtKB-EC"/>
</dbReference>
<feature type="domain" description="Thymidylate synthase/dCMP hydroxymethylase" evidence="5">
    <location>
        <begin position="12"/>
        <end position="247"/>
    </location>
</feature>
<keyword evidence="4" id="KW-0808">Transferase</keyword>